<dbReference type="PROSITE" id="PS00056">
    <property type="entry name" value="RIBOSOMAL_S17"/>
    <property type="match status" value="1"/>
</dbReference>
<dbReference type="InterPro" id="IPR019984">
    <property type="entry name" value="Ribosomal_uS17_bact/chlr"/>
</dbReference>
<keyword evidence="4 6" id="KW-0689">Ribosomal protein</keyword>
<keyword evidence="5 6" id="KW-0687">Ribonucleoprotein</keyword>
<dbReference type="GO" id="GO:0019843">
    <property type="term" value="F:rRNA binding"/>
    <property type="evidence" value="ECO:0007669"/>
    <property type="project" value="UniProtKB-UniRule"/>
</dbReference>
<gene>
    <name evidence="6" type="primary">rpsQ</name>
    <name evidence="8" type="ORF">BECKLPF1236B_GA0070989_105416</name>
</gene>
<evidence type="ECO:0000313" key="8">
    <source>
        <dbReference type="EMBL" id="VFK13951.1"/>
    </source>
</evidence>
<name>A0A450WAH7_9GAMM</name>
<dbReference type="InterPro" id="IPR019979">
    <property type="entry name" value="Ribosomal_uS17_CS"/>
</dbReference>
<protein>
    <recommendedName>
        <fullName evidence="6">Small ribosomal subunit protein uS17</fullName>
    </recommendedName>
</protein>
<dbReference type="PRINTS" id="PR00973">
    <property type="entry name" value="RIBOSOMALS17"/>
</dbReference>
<evidence type="ECO:0000256" key="4">
    <source>
        <dbReference type="ARBA" id="ARBA00022980"/>
    </source>
</evidence>
<reference evidence="8" key="1">
    <citation type="submission" date="2019-02" db="EMBL/GenBank/DDBJ databases">
        <authorList>
            <person name="Gruber-Vodicka R. H."/>
            <person name="Seah K. B. B."/>
        </authorList>
    </citation>
    <scope>NUCLEOTIDE SEQUENCE</scope>
    <source>
        <strain evidence="8">BECK_S313</strain>
    </source>
</reference>
<dbReference type="PANTHER" id="PTHR10744:SF1">
    <property type="entry name" value="SMALL RIBOSOMAL SUBUNIT PROTEIN US17M"/>
    <property type="match status" value="1"/>
</dbReference>
<sequence>MKGMKKSSYILVGRVVSDKIDKSITVLVERRVKHPLYKKYIRRSTKFHVCDDKNICREGDIVSVFQCRPVSKTKTWRLQEVIARAR</sequence>
<dbReference type="HAMAP" id="MF_01345_B">
    <property type="entry name" value="Ribosomal_uS17_B"/>
    <property type="match status" value="1"/>
</dbReference>
<keyword evidence="3 6" id="KW-0694">RNA-binding</keyword>
<evidence type="ECO:0000256" key="7">
    <source>
        <dbReference type="RuleBase" id="RU003872"/>
    </source>
</evidence>
<evidence type="ECO:0000256" key="2">
    <source>
        <dbReference type="ARBA" id="ARBA00022730"/>
    </source>
</evidence>
<dbReference type="GO" id="GO:0003735">
    <property type="term" value="F:structural constituent of ribosome"/>
    <property type="evidence" value="ECO:0007669"/>
    <property type="project" value="UniProtKB-UniRule"/>
</dbReference>
<dbReference type="GO" id="GO:0006412">
    <property type="term" value="P:translation"/>
    <property type="evidence" value="ECO:0007669"/>
    <property type="project" value="UniProtKB-UniRule"/>
</dbReference>
<dbReference type="EMBL" id="CAADFK010000054">
    <property type="protein sequence ID" value="VFK13951.1"/>
    <property type="molecule type" value="Genomic_DNA"/>
</dbReference>
<dbReference type="Pfam" id="PF00366">
    <property type="entry name" value="Ribosomal_S17"/>
    <property type="match status" value="1"/>
</dbReference>
<evidence type="ECO:0000256" key="1">
    <source>
        <dbReference type="ARBA" id="ARBA00010254"/>
    </source>
</evidence>
<evidence type="ECO:0000256" key="5">
    <source>
        <dbReference type="ARBA" id="ARBA00023274"/>
    </source>
</evidence>
<organism evidence="8">
    <name type="scientific">Candidatus Kentrum sp. LPFa</name>
    <dbReference type="NCBI Taxonomy" id="2126335"/>
    <lineage>
        <taxon>Bacteria</taxon>
        <taxon>Pseudomonadati</taxon>
        <taxon>Pseudomonadota</taxon>
        <taxon>Gammaproteobacteria</taxon>
        <taxon>Candidatus Kentrum</taxon>
    </lineage>
</organism>
<dbReference type="AlphaFoldDB" id="A0A450WAH7"/>
<dbReference type="InterPro" id="IPR000266">
    <property type="entry name" value="Ribosomal_uS17"/>
</dbReference>
<dbReference type="Gene3D" id="2.40.50.140">
    <property type="entry name" value="Nucleic acid-binding proteins"/>
    <property type="match status" value="1"/>
</dbReference>
<dbReference type="CDD" id="cd00364">
    <property type="entry name" value="Ribosomal_uS17"/>
    <property type="match status" value="1"/>
</dbReference>
<keyword evidence="2 6" id="KW-0699">rRNA-binding</keyword>
<dbReference type="NCBIfam" id="TIGR03635">
    <property type="entry name" value="uS17_bact"/>
    <property type="match status" value="1"/>
</dbReference>
<dbReference type="NCBIfam" id="NF004123">
    <property type="entry name" value="PRK05610.1"/>
    <property type="match status" value="1"/>
</dbReference>
<dbReference type="SUPFAM" id="SSF50249">
    <property type="entry name" value="Nucleic acid-binding proteins"/>
    <property type="match status" value="1"/>
</dbReference>
<comment type="subunit">
    <text evidence="6">Part of the 30S ribosomal subunit.</text>
</comment>
<dbReference type="InterPro" id="IPR012340">
    <property type="entry name" value="NA-bd_OB-fold"/>
</dbReference>
<evidence type="ECO:0000256" key="6">
    <source>
        <dbReference type="HAMAP-Rule" id="MF_01345"/>
    </source>
</evidence>
<comment type="similarity">
    <text evidence="1 6 7">Belongs to the universal ribosomal protein uS17 family.</text>
</comment>
<accession>A0A450WAH7</accession>
<evidence type="ECO:0000256" key="3">
    <source>
        <dbReference type="ARBA" id="ARBA00022884"/>
    </source>
</evidence>
<comment type="function">
    <text evidence="6">One of the primary rRNA binding proteins, it binds specifically to the 5'-end of 16S ribosomal RNA.</text>
</comment>
<proteinExistence type="inferred from homology"/>
<dbReference type="GO" id="GO:0022627">
    <property type="term" value="C:cytosolic small ribosomal subunit"/>
    <property type="evidence" value="ECO:0007669"/>
    <property type="project" value="UniProtKB-UniRule"/>
</dbReference>
<dbReference type="PANTHER" id="PTHR10744">
    <property type="entry name" value="40S RIBOSOMAL PROTEIN S11 FAMILY MEMBER"/>
    <property type="match status" value="1"/>
</dbReference>